<dbReference type="PRINTS" id="PR00123">
    <property type="entry name" value="ATPASEA"/>
</dbReference>
<feature type="transmembrane region" description="Helical" evidence="11">
    <location>
        <begin position="88"/>
        <end position="106"/>
    </location>
</feature>
<comment type="similarity">
    <text evidence="2 11">Belongs to the ATPase A chain family.</text>
</comment>
<evidence type="ECO:0000256" key="4">
    <source>
        <dbReference type="ARBA" id="ARBA00022547"/>
    </source>
</evidence>
<dbReference type="InterPro" id="IPR045082">
    <property type="entry name" value="ATP_syn_F0_a_bact/chloroplast"/>
</dbReference>
<organism evidence="12 13">
    <name type="scientific">Hydrogenothermus marinus</name>
    <dbReference type="NCBI Taxonomy" id="133270"/>
    <lineage>
        <taxon>Bacteria</taxon>
        <taxon>Pseudomonadati</taxon>
        <taxon>Aquificota</taxon>
        <taxon>Aquificia</taxon>
        <taxon>Aquificales</taxon>
        <taxon>Hydrogenothermaceae</taxon>
        <taxon>Hydrogenothermus</taxon>
    </lineage>
</organism>
<gene>
    <name evidence="11" type="primary">atpB</name>
    <name evidence="12" type="ORF">CLV39_0897</name>
</gene>
<keyword evidence="7 11" id="KW-1133">Transmembrane helix</keyword>
<comment type="function">
    <text evidence="11">Key component of the proton channel; it plays a direct role in the translocation of protons across the membrane.</text>
</comment>
<dbReference type="PROSITE" id="PS00449">
    <property type="entry name" value="ATPASE_A"/>
    <property type="match status" value="1"/>
</dbReference>
<keyword evidence="9 11" id="KW-0472">Membrane</keyword>
<reference evidence="12 13" key="1">
    <citation type="submission" date="2018-10" db="EMBL/GenBank/DDBJ databases">
        <title>Genomic Encyclopedia of Archaeal and Bacterial Type Strains, Phase II (KMG-II): from individual species to whole genera.</title>
        <authorList>
            <person name="Goeker M."/>
        </authorList>
    </citation>
    <scope>NUCLEOTIDE SEQUENCE [LARGE SCALE GENOMIC DNA]</scope>
    <source>
        <strain evidence="12 13">VM1</strain>
    </source>
</reference>
<feature type="transmembrane region" description="Helical" evidence="11">
    <location>
        <begin position="32"/>
        <end position="50"/>
    </location>
</feature>
<dbReference type="RefSeq" id="WP_121923025.1">
    <property type="nucleotide sequence ID" value="NZ_REFO01000011.1"/>
</dbReference>
<comment type="subcellular location">
    <subcellularLocation>
        <location evidence="11">Cell membrane</location>
        <topology evidence="11">Multi-pass membrane protein</topology>
    </subcellularLocation>
    <subcellularLocation>
        <location evidence="1">Membrane</location>
        <topology evidence="1">Multi-pass membrane protein</topology>
    </subcellularLocation>
</comment>
<keyword evidence="13" id="KW-1185">Reference proteome</keyword>
<dbReference type="AlphaFoldDB" id="A0A3M0BIM8"/>
<keyword evidence="5 11" id="KW-0812">Transmembrane</keyword>
<accession>A0A3M0BIM8</accession>
<evidence type="ECO:0000256" key="5">
    <source>
        <dbReference type="ARBA" id="ARBA00022692"/>
    </source>
</evidence>
<dbReference type="PANTHER" id="PTHR42823">
    <property type="entry name" value="ATP SYNTHASE SUBUNIT A, CHLOROPLASTIC"/>
    <property type="match status" value="1"/>
</dbReference>
<proteinExistence type="inferred from homology"/>
<dbReference type="Gene3D" id="1.20.120.220">
    <property type="entry name" value="ATP synthase, F0 complex, subunit A"/>
    <property type="match status" value="1"/>
</dbReference>
<dbReference type="GO" id="GO:0042777">
    <property type="term" value="P:proton motive force-driven plasma membrane ATP synthesis"/>
    <property type="evidence" value="ECO:0007669"/>
    <property type="project" value="TreeGrafter"/>
</dbReference>
<evidence type="ECO:0000313" key="13">
    <source>
        <dbReference type="Proteomes" id="UP000280842"/>
    </source>
</evidence>
<feature type="transmembrane region" description="Helical" evidence="11">
    <location>
        <begin position="148"/>
        <end position="172"/>
    </location>
</feature>
<dbReference type="InterPro" id="IPR035908">
    <property type="entry name" value="F0_ATP_A_sf"/>
</dbReference>
<keyword evidence="11" id="KW-1003">Cell membrane</keyword>
<dbReference type="InterPro" id="IPR000568">
    <property type="entry name" value="ATP_synth_F0_asu"/>
</dbReference>
<evidence type="ECO:0000256" key="8">
    <source>
        <dbReference type="ARBA" id="ARBA00023065"/>
    </source>
</evidence>
<keyword evidence="8 11" id="KW-0406">Ion transport</keyword>
<dbReference type="Proteomes" id="UP000280842">
    <property type="component" value="Unassembled WGS sequence"/>
</dbReference>
<evidence type="ECO:0000313" key="12">
    <source>
        <dbReference type="EMBL" id="RMA97240.1"/>
    </source>
</evidence>
<dbReference type="GO" id="GO:0005886">
    <property type="term" value="C:plasma membrane"/>
    <property type="evidence" value="ECO:0007669"/>
    <property type="project" value="UniProtKB-SubCell"/>
</dbReference>
<evidence type="ECO:0000256" key="1">
    <source>
        <dbReference type="ARBA" id="ARBA00004141"/>
    </source>
</evidence>
<keyword evidence="10 11" id="KW-0066">ATP synthesis</keyword>
<evidence type="ECO:0000256" key="2">
    <source>
        <dbReference type="ARBA" id="ARBA00006810"/>
    </source>
</evidence>
<sequence length="246" mass="27943">MNVAEKVFTKELFDFGYITIENIKIHLALTDVVITTWIAMAVIIVLAFIFTRNLKIKNPSTKQIFIETLLIAIAKQIKDFAQMPISPFFNFIATIWIFVAFSNIIGMVPPFHTPTGDISAVAGLSTITLFSIYYYGVKFHGLSYFKKFFEPVFILFPLNIVGEFGRILSLTFRLFGNMLGWDLIIAILVLLTAVIVPVPMMLFNILGDIIQAYLFGILTLAYIVAGLKVEELDKKLAYLKEDWYEL</sequence>
<evidence type="ECO:0000256" key="7">
    <source>
        <dbReference type="ARBA" id="ARBA00022989"/>
    </source>
</evidence>
<feature type="transmembrane region" description="Helical" evidence="11">
    <location>
        <begin position="118"/>
        <end position="136"/>
    </location>
</feature>
<dbReference type="PANTHER" id="PTHR42823:SF3">
    <property type="entry name" value="ATP SYNTHASE SUBUNIT A, CHLOROPLASTIC"/>
    <property type="match status" value="1"/>
</dbReference>
<dbReference type="GO" id="GO:0046933">
    <property type="term" value="F:proton-transporting ATP synthase activity, rotational mechanism"/>
    <property type="evidence" value="ECO:0007669"/>
    <property type="project" value="UniProtKB-UniRule"/>
</dbReference>
<evidence type="ECO:0000256" key="6">
    <source>
        <dbReference type="ARBA" id="ARBA00022781"/>
    </source>
</evidence>
<dbReference type="HAMAP" id="MF_01393">
    <property type="entry name" value="ATP_synth_a_bact"/>
    <property type="match status" value="1"/>
</dbReference>
<evidence type="ECO:0000256" key="11">
    <source>
        <dbReference type="HAMAP-Rule" id="MF_01393"/>
    </source>
</evidence>
<dbReference type="SUPFAM" id="SSF81336">
    <property type="entry name" value="F1F0 ATP synthase subunit A"/>
    <property type="match status" value="1"/>
</dbReference>
<dbReference type="GO" id="GO:0045259">
    <property type="term" value="C:proton-transporting ATP synthase complex"/>
    <property type="evidence" value="ECO:0007669"/>
    <property type="project" value="UniProtKB-KW"/>
</dbReference>
<dbReference type="Pfam" id="PF00119">
    <property type="entry name" value="ATP-synt_A"/>
    <property type="match status" value="1"/>
</dbReference>
<dbReference type="OrthoDB" id="9789241at2"/>
<protein>
    <recommendedName>
        <fullName evidence="11">ATP synthase subunit a</fullName>
    </recommendedName>
    <alternativeName>
        <fullName evidence="11">ATP synthase F0 sector subunit a</fullName>
    </alternativeName>
    <alternativeName>
        <fullName evidence="11">F-ATPase subunit 6</fullName>
    </alternativeName>
</protein>
<evidence type="ECO:0000256" key="3">
    <source>
        <dbReference type="ARBA" id="ARBA00022448"/>
    </source>
</evidence>
<dbReference type="EMBL" id="REFO01000011">
    <property type="protein sequence ID" value="RMA97240.1"/>
    <property type="molecule type" value="Genomic_DNA"/>
</dbReference>
<keyword evidence="3 11" id="KW-0813">Transport</keyword>
<keyword evidence="6 11" id="KW-0375">Hydrogen ion transport</keyword>
<dbReference type="CDD" id="cd00310">
    <property type="entry name" value="ATP-synt_Fo_a_6"/>
    <property type="match status" value="1"/>
</dbReference>
<feature type="transmembrane region" description="Helical" evidence="11">
    <location>
        <begin position="178"/>
        <end position="198"/>
    </location>
</feature>
<keyword evidence="4 11" id="KW-0138">CF(0)</keyword>
<evidence type="ECO:0000256" key="9">
    <source>
        <dbReference type="ARBA" id="ARBA00023136"/>
    </source>
</evidence>
<name>A0A3M0BIM8_9AQUI</name>
<dbReference type="InterPro" id="IPR023011">
    <property type="entry name" value="ATP_synth_F0_asu_AS"/>
</dbReference>
<feature type="transmembrane region" description="Helical" evidence="11">
    <location>
        <begin position="205"/>
        <end position="225"/>
    </location>
</feature>
<comment type="caution">
    <text evidence="12">The sequence shown here is derived from an EMBL/GenBank/DDBJ whole genome shotgun (WGS) entry which is preliminary data.</text>
</comment>
<evidence type="ECO:0000256" key="10">
    <source>
        <dbReference type="ARBA" id="ARBA00023310"/>
    </source>
</evidence>